<comment type="similarity">
    <text evidence="1">Belongs to the metallo-beta-lactamase superfamily.</text>
</comment>
<protein>
    <submittedName>
        <fullName evidence="7">MBL fold metallo-hydrolase</fullName>
    </submittedName>
</protein>
<keyword evidence="8" id="KW-1185">Reference proteome</keyword>
<comment type="caution">
    <text evidence="7">The sequence shown here is derived from an EMBL/GenBank/DDBJ whole genome shotgun (WGS) entry which is preliminary data.</text>
</comment>
<dbReference type="Gene3D" id="3.60.15.10">
    <property type="entry name" value="Ribonuclease Z/Hydroxyacylglutathione hydrolase-like"/>
    <property type="match status" value="1"/>
</dbReference>
<evidence type="ECO:0000259" key="6">
    <source>
        <dbReference type="SMART" id="SM00849"/>
    </source>
</evidence>
<proteinExistence type="inferred from homology"/>
<sequence>MKFTRRNLLAMAGTTAVASPFLAKPTLLQAADVGVVAGSLPSYSKRRVGDVEVFVLLDGTIDVGPDLIVGFDQDAADQALKRQHLPPFDGTRPLPVLGHVIDTGSKKIAIDTGTFPGFSPKTGGYHEALNLAGIDPSDIDTVLITHLHPDHVGGLTVDNERLFPNAEILVSKTEWDFWYGAAADALPEQVQPFVKIARNTTSPYLEQVVLFEHEEEVLPGIQAVSMPGHTPGHAGFQLHSGSDNLLFWGDLIHLPRLQFDNPDWLVAFDMDPAQTASTRATMLDRAAADGLQVTGAHLEFPGFGYVDKLAGRYEFVPSAYDYS</sequence>
<dbReference type="SUPFAM" id="SSF56281">
    <property type="entry name" value="Metallo-hydrolase/oxidoreductase"/>
    <property type="match status" value="1"/>
</dbReference>
<feature type="domain" description="Metallo-beta-lactamase" evidence="6">
    <location>
        <begin position="95"/>
        <end position="297"/>
    </location>
</feature>
<gene>
    <name evidence="7" type="ORF">HW561_21605</name>
</gene>
<dbReference type="PANTHER" id="PTHR42978:SF6">
    <property type="entry name" value="QUORUM-QUENCHING LACTONASE YTNP-RELATED"/>
    <property type="match status" value="1"/>
</dbReference>
<dbReference type="InterPro" id="IPR036866">
    <property type="entry name" value="RibonucZ/Hydroxyglut_hydro"/>
</dbReference>
<dbReference type="InterPro" id="IPR051013">
    <property type="entry name" value="MBL_superfamily_lactonases"/>
</dbReference>
<feature type="signal peptide" evidence="5">
    <location>
        <begin position="1"/>
        <end position="23"/>
    </location>
</feature>
<dbReference type="SMART" id="SM00849">
    <property type="entry name" value="Lactamase_B"/>
    <property type="match status" value="1"/>
</dbReference>
<dbReference type="EMBL" id="JABXWT010000024">
    <property type="protein sequence ID" value="NVO58382.1"/>
    <property type="molecule type" value="Genomic_DNA"/>
</dbReference>
<keyword evidence="4" id="KW-0862">Zinc</keyword>
<name>A0ABX2PZ81_9RHOB</name>
<dbReference type="Proteomes" id="UP000630805">
    <property type="component" value="Unassembled WGS sequence"/>
</dbReference>
<reference evidence="7 8" key="1">
    <citation type="submission" date="2020-06" db="EMBL/GenBank/DDBJ databases">
        <authorList>
            <person name="Cao W.R."/>
        </authorList>
    </citation>
    <scope>NUCLEOTIDE SEQUENCE [LARGE SCALE GENOMIC DNA]</scope>
    <source>
        <strain evidence="7 8">B1Z28</strain>
    </source>
</reference>
<dbReference type="InterPro" id="IPR001279">
    <property type="entry name" value="Metallo-B-lactamas"/>
</dbReference>
<dbReference type="Pfam" id="PF00753">
    <property type="entry name" value="Lactamase_B"/>
    <property type="match status" value="1"/>
</dbReference>
<keyword evidence="5" id="KW-0732">Signal</keyword>
<dbReference type="InterPro" id="IPR006311">
    <property type="entry name" value="TAT_signal"/>
</dbReference>
<evidence type="ECO:0000313" key="8">
    <source>
        <dbReference type="Proteomes" id="UP000630805"/>
    </source>
</evidence>
<dbReference type="PANTHER" id="PTHR42978">
    <property type="entry name" value="QUORUM-QUENCHING LACTONASE YTNP-RELATED-RELATED"/>
    <property type="match status" value="1"/>
</dbReference>
<evidence type="ECO:0000256" key="2">
    <source>
        <dbReference type="ARBA" id="ARBA00022723"/>
    </source>
</evidence>
<dbReference type="PROSITE" id="PS51318">
    <property type="entry name" value="TAT"/>
    <property type="match status" value="1"/>
</dbReference>
<evidence type="ECO:0000256" key="4">
    <source>
        <dbReference type="ARBA" id="ARBA00022833"/>
    </source>
</evidence>
<keyword evidence="3" id="KW-0378">Hydrolase</keyword>
<keyword evidence="2" id="KW-0479">Metal-binding</keyword>
<dbReference type="CDD" id="cd07720">
    <property type="entry name" value="OPHC2-like_MBL-fold"/>
    <property type="match status" value="1"/>
</dbReference>
<evidence type="ECO:0000256" key="1">
    <source>
        <dbReference type="ARBA" id="ARBA00007749"/>
    </source>
</evidence>
<feature type="chain" id="PRO_5046050648" evidence="5">
    <location>
        <begin position="24"/>
        <end position="323"/>
    </location>
</feature>
<evidence type="ECO:0000313" key="7">
    <source>
        <dbReference type="EMBL" id="NVO58382.1"/>
    </source>
</evidence>
<organism evidence="7 8">
    <name type="scientific">Ruegeria haliotis</name>
    <dbReference type="NCBI Taxonomy" id="2747601"/>
    <lineage>
        <taxon>Bacteria</taxon>
        <taxon>Pseudomonadati</taxon>
        <taxon>Pseudomonadota</taxon>
        <taxon>Alphaproteobacteria</taxon>
        <taxon>Rhodobacterales</taxon>
        <taxon>Roseobacteraceae</taxon>
        <taxon>Ruegeria</taxon>
    </lineage>
</organism>
<evidence type="ECO:0000256" key="5">
    <source>
        <dbReference type="SAM" id="SignalP"/>
    </source>
</evidence>
<accession>A0ABX2PZ81</accession>
<evidence type="ECO:0000256" key="3">
    <source>
        <dbReference type="ARBA" id="ARBA00022801"/>
    </source>
</evidence>
<dbReference type="RefSeq" id="WP_176867423.1">
    <property type="nucleotide sequence ID" value="NZ_JABXWT010000024.1"/>
</dbReference>